<evidence type="ECO:0000313" key="2">
    <source>
        <dbReference type="Proteomes" id="UP000781932"/>
    </source>
</evidence>
<comment type="caution">
    <text evidence="1">The sequence shown here is derived from an EMBL/GenBank/DDBJ whole genome shotgun (WGS) entry which is preliminary data.</text>
</comment>
<dbReference type="InterPro" id="IPR050667">
    <property type="entry name" value="PPR-containing_protein"/>
</dbReference>
<dbReference type="PANTHER" id="PTHR47939:SF1">
    <property type="entry name" value="OS04G0684500 PROTEIN"/>
    <property type="match status" value="1"/>
</dbReference>
<dbReference type="RefSeq" id="XP_038749330.1">
    <property type="nucleotide sequence ID" value="XM_038885399.1"/>
</dbReference>
<evidence type="ECO:0000313" key="1">
    <source>
        <dbReference type="EMBL" id="KAF9879869.1"/>
    </source>
</evidence>
<dbReference type="Proteomes" id="UP000781932">
    <property type="component" value="Unassembled WGS sequence"/>
</dbReference>
<dbReference type="Gene3D" id="1.25.40.10">
    <property type="entry name" value="Tetratricopeptide repeat domain"/>
    <property type="match status" value="2"/>
</dbReference>
<keyword evidence="2" id="KW-1185">Reference proteome</keyword>
<dbReference type="OrthoDB" id="185373at2759"/>
<reference evidence="1" key="1">
    <citation type="submission" date="2020-03" db="EMBL/GenBank/DDBJ databases">
        <authorList>
            <person name="He L."/>
        </authorList>
    </citation>
    <scope>NUCLEOTIDE SEQUENCE</scope>
    <source>
        <strain evidence="1">CkLH20</strain>
    </source>
</reference>
<protein>
    <submittedName>
        <fullName evidence="1">Pentatricopeptide repeat protein</fullName>
    </submittedName>
</protein>
<dbReference type="PANTHER" id="PTHR47939">
    <property type="entry name" value="MEMBRANE-ASSOCIATED SALT-INDUCIBLE PROTEIN-LIKE"/>
    <property type="match status" value="1"/>
</dbReference>
<organism evidence="1 2">
    <name type="scientific">Colletotrichum karsti</name>
    <dbReference type="NCBI Taxonomy" id="1095194"/>
    <lineage>
        <taxon>Eukaryota</taxon>
        <taxon>Fungi</taxon>
        <taxon>Dikarya</taxon>
        <taxon>Ascomycota</taxon>
        <taxon>Pezizomycotina</taxon>
        <taxon>Sordariomycetes</taxon>
        <taxon>Hypocreomycetidae</taxon>
        <taxon>Glomerellales</taxon>
        <taxon>Glomerellaceae</taxon>
        <taxon>Colletotrichum</taxon>
        <taxon>Colletotrichum boninense species complex</taxon>
    </lineage>
</organism>
<gene>
    <name evidence="1" type="ORF">CkaCkLH20_02680</name>
</gene>
<reference evidence="1" key="2">
    <citation type="submission" date="2020-11" db="EMBL/GenBank/DDBJ databases">
        <title>Whole genome sequencing of Colletotrichum sp.</title>
        <authorList>
            <person name="Li H."/>
        </authorList>
    </citation>
    <scope>NUCLEOTIDE SEQUENCE</scope>
    <source>
        <strain evidence="1">CkLH20</strain>
    </source>
</reference>
<sequence>MTKKKGKDEATWKFWEKDGSGKVNPLQGEDAYNEALVGAKEMERDLRKSMKAEIRDTLSKLDKGGFLGSFGVDNPDTLVKDFEAQVEGAGSPEELGESLDAYIKSLEKQLTERGFDVSAFDDSNPMANLRVIETTAATEPANRKMSLPIPQIPETAWRPNQRKKLVRLNSTLKRVTKEMGRGEKMTVEAAVSVWKAYNLARQTLATSWANVPHEVWDLLWQYLSLDEANNPSRLTFLSMLARDMSEAKVPLSPSQQLASVEAMFAYGWKDKAMHSWKRCMPSLGDTGADTFHKFWELGVRMFCEMGDLAQAERAVNKILERQLDPRILMPFIRTCAEDPEESSQEKAWDAYRRMRDLLGESMELEDYDKVISFFLTTNQTELALQAFVDMMSSGTIDVRGKQTLPSQIGNKFFFGKWLKRLIGAGDLEGAYSVFKYMRSIHVEAASIQINGLIGAWQRSGGADNLQKADDLAWEMINARIEFVNVRRRLSRTDAPIRTVDIPRSEKRSAAMPKATLETFSLLAENYRLRRLHDQLEKLWNASTEAEISPGAFMMNQLIESYSQMGNIAEARDIYRMLVHERQVKPDPHTFMELWKMLGINRLHSLSGDHLVDEIKLTRETFAETIRFAHVFKAEGFDGQFARKILHTFRRLKDTIGIVIALRAFKELFNYGPPEMLTLEMLMETTGLTWDTAGVRRKLHLAKRGIERYVVERPREVPQNKTLEQMTPQERRQEMSDYLQEKYLHEFGDVPDGLLEQVADEMGVYDILAKRG</sequence>
<dbReference type="EMBL" id="JAATWM020000006">
    <property type="protein sequence ID" value="KAF9879869.1"/>
    <property type="molecule type" value="Genomic_DNA"/>
</dbReference>
<accession>A0A9P6LKY4</accession>
<dbReference type="InterPro" id="IPR011990">
    <property type="entry name" value="TPR-like_helical_dom_sf"/>
</dbReference>
<dbReference type="GeneID" id="62158473"/>
<proteinExistence type="predicted"/>
<dbReference type="AlphaFoldDB" id="A0A9P6LKY4"/>
<name>A0A9P6LKY4_9PEZI</name>